<dbReference type="Gene3D" id="2.60.200.20">
    <property type="match status" value="1"/>
</dbReference>
<comment type="caution">
    <text evidence="4">The sequence shown here is derived from an EMBL/GenBank/DDBJ whole genome shotgun (WGS) entry which is preliminary data.</text>
</comment>
<evidence type="ECO:0000313" key="4">
    <source>
        <dbReference type="EMBL" id="GAA2785347.1"/>
    </source>
</evidence>
<dbReference type="SMART" id="SM00240">
    <property type="entry name" value="FHA"/>
    <property type="match status" value="1"/>
</dbReference>
<protein>
    <recommendedName>
        <fullName evidence="3">FHA domain-containing protein</fullName>
    </recommendedName>
</protein>
<name>A0ABN3VAC7_9PSEU</name>
<evidence type="ECO:0000256" key="1">
    <source>
        <dbReference type="ARBA" id="ARBA00022553"/>
    </source>
</evidence>
<dbReference type="Pfam" id="PF00498">
    <property type="entry name" value="FHA"/>
    <property type="match status" value="1"/>
</dbReference>
<evidence type="ECO:0000256" key="2">
    <source>
        <dbReference type="SAM" id="MobiDB-lite"/>
    </source>
</evidence>
<proteinExistence type="predicted"/>
<sequence length="146" mass="15941">MNDTLPALPPLSPDAVSEIPRMRPEPAPLASAVGEPAWLVVSRGPDKGLAFMISSAVTTIGRHRDCDIVLDDMTVSRTHAELHRQERGFVLVDGGSLNGTFVNRRPEERVRLADGDQIWLGKVRFTFHTNSPGVARTAGPEHAVRE</sequence>
<dbReference type="EMBL" id="BAAAUX010000011">
    <property type="protein sequence ID" value="GAA2785347.1"/>
    <property type="molecule type" value="Genomic_DNA"/>
</dbReference>
<dbReference type="PANTHER" id="PTHR23308">
    <property type="entry name" value="NUCLEAR INHIBITOR OF PROTEIN PHOSPHATASE-1"/>
    <property type="match status" value="1"/>
</dbReference>
<evidence type="ECO:0000313" key="5">
    <source>
        <dbReference type="Proteomes" id="UP001500979"/>
    </source>
</evidence>
<dbReference type="InterPro" id="IPR000253">
    <property type="entry name" value="FHA_dom"/>
</dbReference>
<dbReference type="Proteomes" id="UP001500979">
    <property type="component" value="Unassembled WGS sequence"/>
</dbReference>
<feature type="domain" description="FHA" evidence="3">
    <location>
        <begin position="58"/>
        <end position="107"/>
    </location>
</feature>
<dbReference type="InterPro" id="IPR050923">
    <property type="entry name" value="Cell_Proc_Reg/RNA_Proc"/>
</dbReference>
<keyword evidence="1" id="KW-0597">Phosphoprotein</keyword>
<dbReference type="RefSeq" id="WP_344679188.1">
    <property type="nucleotide sequence ID" value="NZ_BAAAUX010000011.1"/>
</dbReference>
<organism evidence="4 5">
    <name type="scientific">Saccharopolyspora taberi</name>
    <dbReference type="NCBI Taxonomy" id="60895"/>
    <lineage>
        <taxon>Bacteria</taxon>
        <taxon>Bacillati</taxon>
        <taxon>Actinomycetota</taxon>
        <taxon>Actinomycetes</taxon>
        <taxon>Pseudonocardiales</taxon>
        <taxon>Pseudonocardiaceae</taxon>
        <taxon>Saccharopolyspora</taxon>
    </lineage>
</organism>
<dbReference type="SUPFAM" id="SSF49879">
    <property type="entry name" value="SMAD/FHA domain"/>
    <property type="match status" value="1"/>
</dbReference>
<accession>A0ABN3VAC7</accession>
<feature type="region of interest" description="Disordered" evidence="2">
    <location>
        <begin position="1"/>
        <end position="22"/>
    </location>
</feature>
<gene>
    <name evidence="4" type="ORF">GCM10010470_19350</name>
</gene>
<dbReference type="InterPro" id="IPR008984">
    <property type="entry name" value="SMAD_FHA_dom_sf"/>
</dbReference>
<reference evidence="4 5" key="1">
    <citation type="journal article" date="2019" name="Int. J. Syst. Evol. Microbiol.">
        <title>The Global Catalogue of Microorganisms (GCM) 10K type strain sequencing project: providing services to taxonomists for standard genome sequencing and annotation.</title>
        <authorList>
            <consortium name="The Broad Institute Genomics Platform"/>
            <consortium name="The Broad Institute Genome Sequencing Center for Infectious Disease"/>
            <person name="Wu L."/>
            <person name="Ma J."/>
        </authorList>
    </citation>
    <scope>NUCLEOTIDE SEQUENCE [LARGE SCALE GENOMIC DNA]</scope>
    <source>
        <strain evidence="4 5">JCM 9383</strain>
    </source>
</reference>
<keyword evidence="5" id="KW-1185">Reference proteome</keyword>
<evidence type="ECO:0000259" key="3">
    <source>
        <dbReference type="PROSITE" id="PS50006"/>
    </source>
</evidence>
<dbReference type="PROSITE" id="PS50006">
    <property type="entry name" value="FHA_DOMAIN"/>
    <property type="match status" value="1"/>
</dbReference>